<feature type="domain" description="Pyridoxamine 5'-phosphate oxidase N-terminal" evidence="2">
    <location>
        <begin position="32"/>
        <end position="147"/>
    </location>
</feature>
<comment type="caution">
    <text evidence="3">The sequence shown here is derived from an EMBL/GenBank/DDBJ whole genome shotgun (WGS) entry which is preliminary data.</text>
</comment>
<organism evidence="3 4">
    <name type="scientific">Nocardiopsis mwathae</name>
    <dbReference type="NCBI Taxonomy" id="1472723"/>
    <lineage>
        <taxon>Bacteria</taxon>
        <taxon>Bacillati</taxon>
        <taxon>Actinomycetota</taxon>
        <taxon>Actinomycetes</taxon>
        <taxon>Streptosporangiales</taxon>
        <taxon>Nocardiopsidaceae</taxon>
        <taxon>Nocardiopsis</taxon>
    </lineage>
</organism>
<evidence type="ECO:0000313" key="4">
    <source>
        <dbReference type="Proteomes" id="UP000546642"/>
    </source>
</evidence>
<protein>
    <submittedName>
        <fullName evidence="3">Nitroimidazol reductase NimA-like FMN-containing flavoprotein (Pyridoxamine 5'-phosphate oxidase superfamily)</fullName>
    </submittedName>
</protein>
<dbReference type="InterPro" id="IPR011576">
    <property type="entry name" value="Pyridox_Oxase_N"/>
</dbReference>
<dbReference type="GO" id="GO:0070967">
    <property type="term" value="F:coenzyme F420 binding"/>
    <property type="evidence" value="ECO:0007669"/>
    <property type="project" value="TreeGrafter"/>
</dbReference>
<keyword evidence="1" id="KW-0560">Oxidoreductase</keyword>
<keyword evidence="4" id="KW-1185">Reference proteome</keyword>
<dbReference type="Gene3D" id="2.30.110.10">
    <property type="entry name" value="Electron Transport, Fmn-binding Protein, Chain A"/>
    <property type="match status" value="1"/>
</dbReference>
<dbReference type="Pfam" id="PF01243">
    <property type="entry name" value="PNPOx_N"/>
    <property type="match status" value="1"/>
</dbReference>
<dbReference type="InterPro" id="IPR012349">
    <property type="entry name" value="Split_barrel_FMN-bd"/>
</dbReference>
<dbReference type="GO" id="GO:0005829">
    <property type="term" value="C:cytosol"/>
    <property type="evidence" value="ECO:0007669"/>
    <property type="project" value="TreeGrafter"/>
</dbReference>
<dbReference type="AlphaFoldDB" id="A0A7W9YEB0"/>
<evidence type="ECO:0000313" key="3">
    <source>
        <dbReference type="EMBL" id="MBB6170574.1"/>
    </source>
</evidence>
<dbReference type="PANTHER" id="PTHR35176:SF4">
    <property type="entry name" value="PYRIDOXAMINE 5'-PHOSPHATE OXIDASE-RELATED FMN-BINDING"/>
    <property type="match status" value="1"/>
</dbReference>
<proteinExistence type="predicted"/>
<dbReference type="SUPFAM" id="SSF50475">
    <property type="entry name" value="FMN-binding split barrel"/>
    <property type="match status" value="1"/>
</dbReference>
<dbReference type="GO" id="GO:0016627">
    <property type="term" value="F:oxidoreductase activity, acting on the CH-CH group of donors"/>
    <property type="evidence" value="ECO:0007669"/>
    <property type="project" value="TreeGrafter"/>
</dbReference>
<dbReference type="Proteomes" id="UP000546642">
    <property type="component" value="Unassembled WGS sequence"/>
</dbReference>
<gene>
    <name evidence="3" type="ORF">HNR23_000634</name>
</gene>
<reference evidence="3 4" key="1">
    <citation type="submission" date="2020-08" db="EMBL/GenBank/DDBJ databases">
        <title>Sequencing the genomes of 1000 actinobacteria strains.</title>
        <authorList>
            <person name="Klenk H.-P."/>
        </authorList>
    </citation>
    <scope>NUCLEOTIDE SEQUENCE [LARGE SCALE GENOMIC DNA]</scope>
    <source>
        <strain evidence="3 4">DSM 46659</strain>
    </source>
</reference>
<accession>A0A7W9YEB0</accession>
<evidence type="ECO:0000256" key="1">
    <source>
        <dbReference type="ARBA" id="ARBA00023002"/>
    </source>
</evidence>
<dbReference type="PANTHER" id="PTHR35176">
    <property type="entry name" value="HEME OXYGENASE HI_0854-RELATED"/>
    <property type="match status" value="1"/>
</dbReference>
<dbReference type="EMBL" id="JACHDS010000001">
    <property type="protein sequence ID" value="MBB6170574.1"/>
    <property type="molecule type" value="Genomic_DNA"/>
</dbReference>
<name>A0A7W9YEB0_9ACTN</name>
<dbReference type="InterPro" id="IPR052019">
    <property type="entry name" value="F420H2_bilvrd_red/Heme_oxyg"/>
</dbReference>
<dbReference type="RefSeq" id="WP_184073308.1">
    <property type="nucleotide sequence ID" value="NZ_JACHDS010000001.1"/>
</dbReference>
<sequence length="167" mass="19347">MTEPRAGRPFMPGYGIQGPDEGGGLLPWSWAEERLRESHDYWVCSVWPDGRPHTMPVWAVWDAQELWFRSGRRSRKVRNLRLDPRISVSTCDARRPVVLEGRAGFVTEEGVLDYLTELFHAKYRTRRGADFPDPAVCSTVRVRPHRVFALDVDDFDGSPTRWRFDTD</sequence>
<evidence type="ECO:0000259" key="2">
    <source>
        <dbReference type="Pfam" id="PF01243"/>
    </source>
</evidence>